<comment type="caution">
    <text evidence="2">The sequence shown here is derived from an EMBL/GenBank/DDBJ whole genome shotgun (WGS) entry which is preliminary data.</text>
</comment>
<proteinExistence type="predicted"/>
<accession>A0A9N9FFN7</accession>
<dbReference type="Proteomes" id="UP000789375">
    <property type="component" value="Unassembled WGS sequence"/>
</dbReference>
<evidence type="ECO:0000256" key="1">
    <source>
        <dbReference type="SAM" id="MobiDB-lite"/>
    </source>
</evidence>
<sequence length="46" mass="5488">MHLAYERHKKNNKQSKVTEETHKEYEVSLVAEEEAQIEQLYAKDVI</sequence>
<dbReference type="EMBL" id="CAJVPP010001078">
    <property type="protein sequence ID" value="CAG8532631.1"/>
    <property type="molecule type" value="Genomic_DNA"/>
</dbReference>
<feature type="region of interest" description="Disordered" evidence="1">
    <location>
        <begin position="1"/>
        <end position="21"/>
    </location>
</feature>
<organism evidence="2 3">
    <name type="scientific">Funneliformis mosseae</name>
    <name type="common">Endomycorrhizal fungus</name>
    <name type="synonym">Glomus mosseae</name>
    <dbReference type="NCBI Taxonomy" id="27381"/>
    <lineage>
        <taxon>Eukaryota</taxon>
        <taxon>Fungi</taxon>
        <taxon>Fungi incertae sedis</taxon>
        <taxon>Mucoromycota</taxon>
        <taxon>Glomeromycotina</taxon>
        <taxon>Glomeromycetes</taxon>
        <taxon>Glomerales</taxon>
        <taxon>Glomeraceae</taxon>
        <taxon>Funneliformis</taxon>
    </lineage>
</organism>
<dbReference type="AlphaFoldDB" id="A0A9N9FFN7"/>
<gene>
    <name evidence="2" type="ORF">FMOSSE_LOCUS5583</name>
</gene>
<name>A0A9N9FFN7_FUNMO</name>
<keyword evidence="3" id="KW-1185">Reference proteome</keyword>
<reference evidence="2" key="1">
    <citation type="submission" date="2021-06" db="EMBL/GenBank/DDBJ databases">
        <authorList>
            <person name="Kallberg Y."/>
            <person name="Tangrot J."/>
            <person name="Rosling A."/>
        </authorList>
    </citation>
    <scope>NUCLEOTIDE SEQUENCE</scope>
    <source>
        <strain evidence="2">87-6 pot B 2015</strain>
    </source>
</reference>
<evidence type="ECO:0000313" key="3">
    <source>
        <dbReference type="Proteomes" id="UP000789375"/>
    </source>
</evidence>
<evidence type="ECO:0000313" key="2">
    <source>
        <dbReference type="EMBL" id="CAG8532631.1"/>
    </source>
</evidence>
<protein>
    <submittedName>
        <fullName evidence="2">11049_t:CDS:1</fullName>
    </submittedName>
</protein>